<reference evidence="1" key="1">
    <citation type="submission" date="2023-06" db="EMBL/GenBank/DDBJ databases">
        <title>Genomic analysis of the entomopathogenic nematode Steinernema hermaphroditum.</title>
        <authorList>
            <person name="Schwarz E.M."/>
            <person name="Heppert J.K."/>
            <person name="Baniya A."/>
            <person name="Schwartz H.T."/>
            <person name="Tan C.-H."/>
            <person name="Antoshechkin I."/>
            <person name="Sternberg P.W."/>
            <person name="Goodrich-Blair H."/>
            <person name="Dillman A.R."/>
        </authorList>
    </citation>
    <scope>NUCLEOTIDE SEQUENCE</scope>
    <source>
        <strain evidence="1">PS9179</strain>
        <tissue evidence="1">Whole animal</tissue>
    </source>
</reference>
<evidence type="ECO:0000313" key="2">
    <source>
        <dbReference type="Proteomes" id="UP001175271"/>
    </source>
</evidence>
<gene>
    <name evidence="1" type="ORF">QR680_014535</name>
</gene>
<organism evidence="1 2">
    <name type="scientific">Steinernema hermaphroditum</name>
    <dbReference type="NCBI Taxonomy" id="289476"/>
    <lineage>
        <taxon>Eukaryota</taxon>
        <taxon>Metazoa</taxon>
        <taxon>Ecdysozoa</taxon>
        <taxon>Nematoda</taxon>
        <taxon>Chromadorea</taxon>
        <taxon>Rhabditida</taxon>
        <taxon>Tylenchina</taxon>
        <taxon>Panagrolaimomorpha</taxon>
        <taxon>Strongyloidoidea</taxon>
        <taxon>Steinernematidae</taxon>
        <taxon>Steinernema</taxon>
    </lineage>
</organism>
<name>A0AA39M3C3_9BILA</name>
<proteinExistence type="predicted"/>
<protein>
    <submittedName>
        <fullName evidence="1">Uncharacterized protein</fullName>
    </submittedName>
</protein>
<sequence>MDDGDVVPGRPHPNGEVDRVHDARYDYYNLLFIKYMIEGDLIPRSHIAEFEVIFGKVKKRAIEMVQDADWIPAKTKSDLVEELTTKRIIFGLPDHLWDLDYIKESIVKVQKRFFELRKHSPILSEADPMNSFIKILGAAYNEVAFNASGTDLLGVRFYSQTGLNFTVKLDRWCVEPRYTHAFDNSTNLIYVCPQPLSFPVGHFHHLKHFLTDRIMIAILQTIVDKTERFFNPEAVGCHTRRADGENGQYADVDAQPVFRSWKHDLIVESSLWLVGDMLLKENSNVTRRVDVGDRTYEFTEAQNFLIGDTLGYCFPGIWDLINHQVSFGSKENFQRTFGCPGAKEEKCHLFY</sequence>
<keyword evidence="2" id="KW-1185">Reference proteome</keyword>
<accession>A0AA39M3C3</accession>
<dbReference type="EMBL" id="JAUCMV010000002">
    <property type="protein sequence ID" value="KAK0420136.1"/>
    <property type="molecule type" value="Genomic_DNA"/>
</dbReference>
<dbReference type="Proteomes" id="UP001175271">
    <property type="component" value="Unassembled WGS sequence"/>
</dbReference>
<dbReference type="AlphaFoldDB" id="A0AA39M3C3"/>
<comment type="caution">
    <text evidence="1">The sequence shown here is derived from an EMBL/GenBank/DDBJ whole genome shotgun (WGS) entry which is preliminary data.</text>
</comment>
<evidence type="ECO:0000313" key="1">
    <source>
        <dbReference type="EMBL" id="KAK0420136.1"/>
    </source>
</evidence>